<dbReference type="EMBL" id="RCTF01000001">
    <property type="protein sequence ID" value="RLP81878.1"/>
    <property type="molecule type" value="Genomic_DNA"/>
</dbReference>
<dbReference type="InterPro" id="IPR036249">
    <property type="entry name" value="Thioredoxin-like_sf"/>
</dbReference>
<dbReference type="Pfam" id="PF01323">
    <property type="entry name" value="DSBA"/>
    <property type="match status" value="1"/>
</dbReference>
<protein>
    <submittedName>
        <fullName evidence="2">2-hydroxychromene-2-carboxylate isomerase</fullName>
    </submittedName>
</protein>
<dbReference type="InterPro" id="IPR051924">
    <property type="entry name" value="GST_Kappa/NadH"/>
</dbReference>
<evidence type="ECO:0000313" key="2">
    <source>
        <dbReference type="EMBL" id="RLP81878.1"/>
    </source>
</evidence>
<sequence>MRQRRHHRRDAGLPLLLQGRARLQHLPRAQGSGREGREDVLWLLERVVARPEPPDRGGASGGDLTSARRSRAVPKITCYFSPQSGYAYLGHARVRAIARAHGAAIQWRPVDIMKVFAAGGSTAPAKQSPQRNAYRKQDIVRWAKAAGVPINTEPKFWPTDTLPACRLIAAAIAAGEDPADLIGACLAAVWARDLQIADPEVLYQLAAEAGLDALALAERAAAPETAALVEAYTAEAVEKGVFGSPTYVIGADVYFGQDRLHFVEAQLAAMKEAAQ</sequence>
<gene>
    <name evidence="2" type="ORF">D9R14_02500</name>
</gene>
<dbReference type="SUPFAM" id="SSF52833">
    <property type="entry name" value="Thioredoxin-like"/>
    <property type="match status" value="1"/>
</dbReference>
<dbReference type="GO" id="GO:0004602">
    <property type="term" value="F:glutathione peroxidase activity"/>
    <property type="evidence" value="ECO:0007669"/>
    <property type="project" value="TreeGrafter"/>
</dbReference>
<dbReference type="AlphaFoldDB" id="A0A3L7AR43"/>
<evidence type="ECO:0000313" key="3">
    <source>
        <dbReference type="Proteomes" id="UP000269692"/>
    </source>
</evidence>
<dbReference type="PANTHER" id="PTHR42943:SF2">
    <property type="entry name" value="GLUTATHIONE S-TRANSFERASE KAPPA 1"/>
    <property type="match status" value="1"/>
</dbReference>
<dbReference type="GO" id="GO:0018845">
    <property type="term" value="F:2-hydroxychromene-2-carboxylate isomerase activity"/>
    <property type="evidence" value="ECO:0007669"/>
    <property type="project" value="InterPro"/>
</dbReference>
<organism evidence="2 3">
    <name type="scientific">Xanthobacter tagetidis</name>
    <dbReference type="NCBI Taxonomy" id="60216"/>
    <lineage>
        <taxon>Bacteria</taxon>
        <taxon>Pseudomonadati</taxon>
        <taxon>Pseudomonadota</taxon>
        <taxon>Alphaproteobacteria</taxon>
        <taxon>Hyphomicrobiales</taxon>
        <taxon>Xanthobacteraceae</taxon>
        <taxon>Xanthobacter</taxon>
    </lineage>
</organism>
<keyword evidence="2" id="KW-0413">Isomerase</keyword>
<dbReference type="CDD" id="cd03022">
    <property type="entry name" value="DsbA_HCCA_Iso"/>
    <property type="match status" value="1"/>
</dbReference>
<dbReference type="PANTHER" id="PTHR42943">
    <property type="entry name" value="GLUTATHIONE S-TRANSFERASE KAPPA"/>
    <property type="match status" value="1"/>
</dbReference>
<dbReference type="OrthoDB" id="5244108at2"/>
<dbReference type="Gene3D" id="3.40.30.10">
    <property type="entry name" value="Glutaredoxin"/>
    <property type="match status" value="1"/>
</dbReference>
<reference evidence="2 3" key="1">
    <citation type="submission" date="2018-10" db="EMBL/GenBank/DDBJ databases">
        <title>Xanthobacter tagetidis genome sequencing and assembly.</title>
        <authorList>
            <person name="Maclea K.S."/>
            <person name="Goen A.E."/>
            <person name="Fatima S.A."/>
        </authorList>
    </citation>
    <scope>NUCLEOTIDE SEQUENCE [LARGE SCALE GENOMIC DNA]</scope>
    <source>
        <strain evidence="2 3">ATCC 700314</strain>
    </source>
</reference>
<dbReference type="InterPro" id="IPR044087">
    <property type="entry name" value="NahD-like"/>
</dbReference>
<keyword evidence="3" id="KW-1185">Reference proteome</keyword>
<name>A0A3L7AR43_9HYPH</name>
<dbReference type="Proteomes" id="UP000269692">
    <property type="component" value="Unassembled WGS sequence"/>
</dbReference>
<proteinExistence type="predicted"/>
<feature type="domain" description="DSBA-like thioredoxin" evidence="1">
    <location>
        <begin position="76"/>
        <end position="267"/>
    </location>
</feature>
<dbReference type="InterPro" id="IPR001853">
    <property type="entry name" value="DSBA-like_thioredoxin_dom"/>
</dbReference>
<dbReference type="GO" id="GO:0004364">
    <property type="term" value="F:glutathione transferase activity"/>
    <property type="evidence" value="ECO:0007669"/>
    <property type="project" value="TreeGrafter"/>
</dbReference>
<accession>A0A3L7AR43</accession>
<evidence type="ECO:0000259" key="1">
    <source>
        <dbReference type="Pfam" id="PF01323"/>
    </source>
</evidence>
<dbReference type="GO" id="GO:1901170">
    <property type="term" value="P:naphthalene catabolic process"/>
    <property type="evidence" value="ECO:0007669"/>
    <property type="project" value="InterPro"/>
</dbReference>
<dbReference type="GO" id="GO:0006749">
    <property type="term" value="P:glutathione metabolic process"/>
    <property type="evidence" value="ECO:0007669"/>
    <property type="project" value="TreeGrafter"/>
</dbReference>
<comment type="caution">
    <text evidence="2">The sequence shown here is derived from an EMBL/GenBank/DDBJ whole genome shotgun (WGS) entry which is preliminary data.</text>
</comment>